<dbReference type="Gene3D" id="1.10.1040.10">
    <property type="entry name" value="N-(1-d-carboxylethyl)-l-norvaline Dehydrogenase, domain 2"/>
    <property type="match status" value="1"/>
</dbReference>
<dbReference type="SUPFAM" id="SSF48179">
    <property type="entry name" value="6-phosphogluconate dehydrogenase C-terminal domain-like"/>
    <property type="match status" value="1"/>
</dbReference>
<feature type="domain" description="Ketopantoate reductase C-terminal" evidence="2">
    <location>
        <begin position="184"/>
        <end position="277"/>
    </location>
</feature>
<dbReference type="EMBL" id="JAAXKY010000099">
    <property type="protein sequence ID" value="NMH80376.1"/>
    <property type="molecule type" value="Genomic_DNA"/>
</dbReference>
<comment type="caution">
    <text evidence="3">The sequence shown here is derived from an EMBL/GenBank/DDBJ whole genome shotgun (WGS) entry which is preliminary data.</text>
</comment>
<evidence type="ECO:0000259" key="1">
    <source>
        <dbReference type="Pfam" id="PF02558"/>
    </source>
</evidence>
<name>A0ABX1RKK4_9PSEU</name>
<evidence type="ECO:0000313" key="4">
    <source>
        <dbReference type="Proteomes" id="UP001296706"/>
    </source>
</evidence>
<keyword evidence="4" id="KW-1185">Reference proteome</keyword>
<evidence type="ECO:0000313" key="3">
    <source>
        <dbReference type="EMBL" id="NMH80376.1"/>
    </source>
</evidence>
<reference evidence="3 4" key="1">
    <citation type="submission" date="2020-04" db="EMBL/GenBank/DDBJ databases">
        <authorList>
            <person name="Klaysubun C."/>
            <person name="Duangmal K."/>
            <person name="Lipun K."/>
        </authorList>
    </citation>
    <scope>NUCLEOTIDE SEQUENCE [LARGE SCALE GENOMIC DNA]</scope>
    <source>
        <strain evidence="3 4">JCM 11839</strain>
    </source>
</reference>
<dbReference type="SUPFAM" id="SSF51735">
    <property type="entry name" value="NAD(P)-binding Rossmann-fold domains"/>
    <property type="match status" value="1"/>
</dbReference>
<dbReference type="Gene3D" id="3.40.50.720">
    <property type="entry name" value="NAD(P)-binding Rossmann-like Domain"/>
    <property type="match status" value="1"/>
</dbReference>
<dbReference type="InterPro" id="IPR013328">
    <property type="entry name" value="6PGD_dom2"/>
</dbReference>
<organism evidence="3 4">
    <name type="scientific">Pseudonocardia xinjiangensis</name>
    <dbReference type="NCBI Taxonomy" id="75289"/>
    <lineage>
        <taxon>Bacteria</taxon>
        <taxon>Bacillati</taxon>
        <taxon>Actinomycetota</taxon>
        <taxon>Actinomycetes</taxon>
        <taxon>Pseudonocardiales</taxon>
        <taxon>Pseudonocardiaceae</taxon>
        <taxon>Pseudonocardia</taxon>
    </lineage>
</organism>
<gene>
    <name evidence="3" type="ORF">HF577_25215</name>
</gene>
<accession>A0ABX1RKK4</accession>
<dbReference type="InterPro" id="IPR036291">
    <property type="entry name" value="NAD(P)-bd_dom_sf"/>
</dbReference>
<dbReference type="RefSeq" id="WP_169398430.1">
    <property type="nucleotide sequence ID" value="NZ_JAAXKY010000099.1"/>
</dbReference>
<dbReference type="PANTHER" id="PTHR21708:SF26">
    <property type="entry name" value="2-DEHYDROPANTOATE 2-REDUCTASE"/>
    <property type="match status" value="1"/>
</dbReference>
<dbReference type="InterPro" id="IPR051402">
    <property type="entry name" value="KPR-Related"/>
</dbReference>
<dbReference type="Pfam" id="PF02558">
    <property type="entry name" value="ApbA"/>
    <property type="match status" value="1"/>
</dbReference>
<dbReference type="InterPro" id="IPR013752">
    <property type="entry name" value="KPA_reductase"/>
</dbReference>
<protein>
    <submittedName>
        <fullName evidence="3">Ketopantoate reductase family protein</fullName>
    </submittedName>
</protein>
<dbReference type="PANTHER" id="PTHR21708">
    <property type="entry name" value="PROBABLE 2-DEHYDROPANTOATE 2-REDUCTASE"/>
    <property type="match status" value="1"/>
</dbReference>
<feature type="domain" description="Ketopantoate reductase N-terminal" evidence="1">
    <location>
        <begin position="8"/>
        <end position="145"/>
    </location>
</feature>
<dbReference type="Pfam" id="PF08546">
    <property type="entry name" value="ApbA_C"/>
    <property type="match status" value="1"/>
</dbReference>
<evidence type="ECO:0000259" key="2">
    <source>
        <dbReference type="Pfam" id="PF08546"/>
    </source>
</evidence>
<sequence length="302" mass="30339">MAGTTHRIAILGAGAVGGMLGVLLADAGHDVTVLATDRTSTAINVNGLSLRSGRYGDIDVRVPARPWLTAPVDLVFVTVKAPALLDALTRVPPALVSGATVVPLLNGIDHVPLLRTVLPGAAVVPMTVGVEATRIGPGVIEHVSPFADYAISAGARDGGLDPGSVLREAGLDVDASAPDEATLLWRKLSFLCPHALITTSTRAALGPAREGRPDVLHGLVTETAAAAAAGGARIDPAAVAQRLASLPGTMQSSMLKDALAGAVLELDAIAGPVLRSAPDGAPVTRSVVARIVGAGEPAATPS</sequence>
<proteinExistence type="predicted"/>
<dbReference type="Proteomes" id="UP001296706">
    <property type="component" value="Unassembled WGS sequence"/>
</dbReference>
<dbReference type="InterPro" id="IPR013332">
    <property type="entry name" value="KPR_N"/>
</dbReference>
<dbReference type="InterPro" id="IPR008927">
    <property type="entry name" value="6-PGluconate_DH-like_C_sf"/>
</dbReference>